<evidence type="ECO:0008006" key="4">
    <source>
        <dbReference type="Google" id="ProtNLM"/>
    </source>
</evidence>
<evidence type="ECO:0000313" key="3">
    <source>
        <dbReference type="Proteomes" id="UP000015105"/>
    </source>
</evidence>
<feature type="chain" id="PRO_5019402628" description="Knottin scorpion toxin-like domain-containing protein" evidence="1">
    <location>
        <begin position="38"/>
        <end position="88"/>
    </location>
</feature>
<dbReference type="Gramene" id="AET6Gv20017500.1">
    <property type="protein sequence ID" value="AET6Gv20017500.1"/>
    <property type="gene ID" value="AET6Gv20017500"/>
</dbReference>
<feature type="signal peptide" evidence="1">
    <location>
        <begin position="1"/>
        <end position="37"/>
    </location>
</feature>
<organism evidence="2 3">
    <name type="scientific">Aegilops tauschii subsp. strangulata</name>
    <name type="common">Goatgrass</name>
    <dbReference type="NCBI Taxonomy" id="200361"/>
    <lineage>
        <taxon>Eukaryota</taxon>
        <taxon>Viridiplantae</taxon>
        <taxon>Streptophyta</taxon>
        <taxon>Embryophyta</taxon>
        <taxon>Tracheophyta</taxon>
        <taxon>Spermatophyta</taxon>
        <taxon>Magnoliopsida</taxon>
        <taxon>Liliopsida</taxon>
        <taxon>Poales</taxon>
        <taxon>Poaceae</taxon>
        <taxon>BOP clade</taxon>
        <taxon>Pooideae</taxon>
        <taxon>Triticodae</taxon>
        <taxon>Triticeae</taxon>
        <taxon>Triticinae</taxon>
        <taxon>Aegilops</taxon>
    </lineage>
</organism>
<dbReference type="AlphaFoldDB" id="A0A453MPH8"/>
<reference evidence="3" key="2">
    <citation type="journal article" date="2017" name="Nat. Plants">
        <title>The Aegilops tauschii genome reveals multiple impacts of transposons.</title>
        <authorList>
            <person name="Zhao G."/>
            <person name="Zou C."/>
            <person name="Li K."/>
            <person name="Wang K."/>
            <person name="Li T."/>
            <person name="Gao L."/>
            <person name="Zhang X."/>
            <person name="Wang H."/>
            <person name="Yang Z."/>
            <person name="Liu X."/>
            <person name="Jiang W."/>
            <person name="Mao L."/>
            <person name="Kong X."/>
            <person name="Jiao Y."/>
            <person name="Jia J."/>
        </authorList>
    </citation>
    <scope>NUCLEOTIDE SEQUENCE [LARGE SCALE GENOMIC DNA]</scope>
    <source>
        <strain evidence="3">cv. AL8/78</strain>
    </source>
</reference>
<reference evidence="2" key="5">
    <citation type="journal article" date="2021" name="G3 (Bethesda)">
        <title>Aegilops tauschii genome assembly Aet v5.0 features greater sequence contiguity and improved annotation.</title>
        <authorList>
            <person name="Wang L."/>
            <person name="Zhu T."/>
            <person name="Rodriguez J.C."/>
            <person name="Deal K.R."/>
            <person name="Dubcovsky J."/>
            <person name="McGuire P.E."/>
            <person name="Lux T."/>
            <person name="Spannagl M."/>
            <person name="Mayer K.F.X."/>
            <person name="Baldrich P."/>
            <person name="Meyers B.C."/>
            <person name="Huo N."/>
            <person name="Gu Y.Q."/>
            <person name="Zhou H."/>
            <person name="Devos K.M."/>
            <person name="Bennetzen J.L."/>
            <person name="Unver T."/>
            <person name="Budak H."/>
            <person name="Gulick P.J."/>
            <person name="Galiba G."/>
            <person name="Kalapos B."/>
            <person name="Nelson D.R."/>
            <person name="Li P."/>
            <person name="You F.M."/>
            <person name="Luo M.C."/>
            <person name="Dvorak J."/>
        </authorList>
    </citation>
    <scope>NUCLEOTIDE SEQUENCE [LARGE SCALE GENOMIC DNA]</scope>
    <source>
        <strain evidence="2">cv. AL8/78</strain>
    </source>
</reference>
<keyword evidence="1" id="KW-0732">Signal</keyword>
<reference evidence="2" key="3">
    <citation type="journal article" date="2017" name="Nature">
        <title>Genome sequence of the progenitor of the wheat D genome Aegilops tauschii.</title>
        <authorList>
            <person name="Luo M.C."/>
            <person name="Gu Y.Q."/>
            <person name="Puiu D."/>
            <person name="Wang H."/>
            <person name="Twardziok S.O."/>
            <person name="Deal K.R."/>
            <person name="Huo N."/>
            <person name="Zhu T."/>
            <person name="Wang L."/>
            <person name="Wang Y."/>
            <person name="McGuire P.E."/>
            <person name="Liu S."/>
            <person name="Long H."/>
            <person name="Ramasamy R.K."/>
            <person name="Rodriguez J.C."/>
            <person name="Van S.L."/>
            <person name="Yuan L."/>
            <person name="Wang Z."/>
            <person name="Xia Z."/>
            <person name="Xiao L."/>
            <person name="Anderson O.D."/>
            <person name="Ouyang S."/>
            <person name="Liang Y."/>
            <person name="Zimin A.V."/>
            <person name="Pertea G."/>
            <person name="Qi P."/>
            <person name="Bennetzen J.L."/>
            <person name="Dai X."/>
            <person name="Dawson M.W."/>
            <person name="Muller H.G."/>
            <person name="Kugler K."/>
            <person name="Rivarola-Duarte L."/>
            <person name="Spannagl M."/>
            <person name="Mayer K.F.X."/>
            <person name="Lu F.H."/>
            <person name="Bevan M.W."/>
            <person name="Leroy P."/>
            <person name="Li P."/>
            <person name="You F.M."/>
            <person name="Sun Q."/>
            <person name="Liu Z."/>
            <person name="Lyons E."/>
            <person name="Wicker T."/>
            <person name="Salzberg S.L."/>
            <person name="Devos K.M."/>
            <person name="Dvorak J."/>
        </authorList>
    </citation>
    <scope>NUCLEOTIDE SEQUENCE [LARGE SCALE GENOMIC DNA]</scope>
    <source>
        <strain evidence="2">cv. AL8/78</strain>
    </source>
</reference>
<accession>A0A453MPH8</accession>
<reference evidence="2" key="4">
    <citation type="submission" date="2019-03" db="UniProtKB">
        <authorList>
            <consortium name="EnsemblPlants"/>
        </authorList>
    </citation>
    <scope>IDENTIFICATION</scope>
</reference>
<evidence type="ECO:0000313" key="2">
    <source>
        <dbReference type="EnsemblPlants" id="AET6Gv20017500.1"/>
    </source>
</evidence>
<proteinExistence type="predicted"/>
<dbReference type="EnsemblPlants" id="AET6Gv20017500.1">
    <property type="protein sequence ID" value="AET6Gv20017500.1"/>
    <property type="gene ID" value="AET6Gv20017500"/>
</dbReference>
<protein>
    <recommendedName>
        <fullName evidence="4">Knottin scorpion toxin-like domain-containing protein</fullName>
    </recommendedName>
</protein>
<keyword evidence="3" id="KW-1185">Reference proteome</keyword>
<sequence>YISFLGPRRVWNSSMDKRSSNACFMVMLVLLGSSMTAENCEIKRDRMTLCIKSECLYHCQHRWYYKITQYWCDGVVFGFCNCKICIIA</sequence>
<evidence type="ECO:0000256" key="1">
    <source>
        <dbReference type="SAM" id="SignalP"/>
    </source>
</evidence>
<name>A0A453MPH8_AEGTS</name>
<reference evidence="3" key="1">
    <citation type="journal article" date="2014" name="Science">
        <title>Ancient hybridizations among the ancestral genomes of bread wheat.</title>
        <authorList>
            <consortium name="International Wheat Genome Sequencing Consortium,"/>
            <person name="Marcussen T."/>
            <person name="Sandve S.R."/>
            <person name="Heier L."/>
            <person name="Spannagl M."/>
            <person name="Pfeifer M."/>
            <person name="Jakobsen K.S."/>
            <person name="Wulff B.B."/>
            <person name="Steuernagel B."/>
            <person name="Mayer K.F."/>
            <person name="Olsen O.A."/>
        </authorList>
    </citation>
    <scope>NUCLEOTIDE SEQUENCE [LARGE SCALE GENOMIC DNA]</scope>
    <source>
        <strain evidence="3">cv. AL8/78</strain>
    </source>
</reference>
<dbReference type="Proteomes" id="UP000015105">
    <property type="component" value="Chromosome 6D"/>
</dbReference>